<dbReference type="PANTHER" id="PTHR11946">
    <property type="entry name" value="VALYL-TRNA SYNTHETASES"/>
    <property type="match status" value="1"/>
</dbReference>
<dbReference type="InterPro" id="IPR013155">
    <property type="entry name" value="M/V/L/I-tRNA-synth_anticd-bd"/>
</dbReference>
<dbReference type="FunFam" id="3.90.740.10:FF:000005">
    <property type="entry name" value="Valine--tRNA ligase, mitochondrial"/>
    <property type="match status" value="1"/>
</dbReference>
<dbReference type="EMBL" id="JACHID010000002">
    <property type="protein sequence ID" value="MBB5021161.1"/>
    <property type="molecule type" value="Genomic_DNA"/>
</dbReference>
<evidence type="ECO:0000256" key="1">
    <source>
        <dbReference type="ARBA" id="ARBA00004496"/>
    </source>
</evidence>
<keyword evidence="4 12" id="KW-0436">Ligase</keyword>
<evidence type="ECO:0000256" key="5">
    <source>
        <dbReference type="ARBA" id="ARBA00022741"/>
    </source>
</evidence>
<comment type="subcellular location">
    <subcellularLocation>
        <location evidence="1 12">Cytoplasm</location>
    </subcellularLocation>
</comment>
<feature type="short sequence motif" description="'KMSKS' region" evidence="12">
    <location>
        <begin position="526"/>
        <end position="530"/>
    </location>
</feature>
<comment type="caution">
    <text evidence="16">The sequence shown here is derived from an EMBL/GenBank/DDBJ whole genome shotgun (WGS) entry which is preliminary data.</text>
</comment>
<accession>A0A7W7Y305</accession>
<keyword evidence="7 12" id="KW-0648">Protein biosynthesis</keyword>
<reference evidence="16 17" key="1">
    <citation type="submission" date="2020-08" db="EMBL/GenBank/DDBJ databases">
        <title>Genomic Encyclopedia of Type Strains, Phase IV (KMG-IV): sequencing the most valuable type-strain genomes for metagenomic binning, comparative biology and taxonomic classification.</title>
        <authorList>
            <person name="Goeker M."/>
        </authorList>
    </citation>
    <scope>NUCLEOTIDE SEQUENCE [LARGE SCALE GENOMIC DNA]</scope>
    <source>
        <strain evidence="16 17">DSM 22071</strain>
    </source>
</reference>
<feature type="coiled-coil region" evidence="12">
    <location>
        <begin position="815"/>
        <end position="884"/>
    </location>
</feature>
<dbReference type="Gene3D" id="1.10.287.380">
    <property type="entry name" value="Valyl-tRNA synthetase, C-terminal domain"/>
    <property type="match status" value="1"/>
</dbReference>
<dbReference type="InterPro" id="IPR014729">
    <property type="entry name" value="Rossmann-like_a/b/a_fold"/>
</dbReference>
<feature type="domain" description="Aminoacyl-tRNA synthetase class Ia" evidence="13">
    <location>
        <begin position="16"/>
        <end position="566"/>
    </location>
</feature>
<dbReference type="PANTHER" id="PTHR11946:SF93">
    <property type="entry name" value="VALINE--TRNA LIGASE, CHLOROPLASTIC_MITOCHONDRIAL 2"/>
    <property type="match status" value="1"/>
</dbReference>
<dbReference type="GO" id="GO:0005524">
    <property type="term" value="F:ATP binding"/>
    <property type="evidence" value="ECO:0007669"/>
    <property type="project" value="UniProtKB-UniRule"/>
</dbReference>
<dbReference type="HAMAP" id="MF_02004">
    <property type="entry name" value="Val_tRNA_synth_type1"/>
    <property type="match status" value="1"/>
</dbReference>
<protein>
    <recommendedName>
        <fullName evidence="12">Valine--tRNA ligase</fullName>
        <ecNumber evidence="12">6.1.1.9</ecNumber>
    </recommendedName>
    <alternativeName>
        <fullName evidence="12">Valyl-tRNA synthetase</fullName>
        <shortName evidence="12">ValRS</shortName>
    </alternativeName>
</protein>
<dbReference type="InterPro" id="IPR037118">
    <property type="entry name" value="Val-tRNA_synth_C_sf"/>
</dbReference>
<feature type="binding site" evidence="12">
    <location>
        <position position="529"/>
    </location>
    <ligand>
        <name>ATP</name>
        <dbReference type="ChEBI" id="CHEBI:30616"/>
    </ligand>
</feature>
<dbReference type="NCBIfam" id="NF004349">
    <property type="entry name" value="PRK05729.1"/>
    <property type="match status" value="1"/>
</dbReference>
<keyword evidence="5 12" id="KW-0547">Nucleotide-binding</keyword>
<dbReference type="InterPro" id="IPR009080">
    <property type="entry name" value="tRNAsynth_Ia_anticodon-bd"/>
</dbReference>
<comment type="catalytic activity">
    <reaction evidence="10 12">
        <text>tRNA(Val) + L-valine + ATP = L-valyl-tRNA(Val) + AMP + diphosphate</text>
        <dbReference type="Rhea" id="RHEA:10704"/>
        <dbReference type="Rhea" id="RHEA-COMP:9672"/>
        <dbReference type="Rhea" id="RHEA-COMP:9708"/>
        <dbReference type="ChEBI" id="CHEBI:30616"/>
        <dbReference type="ChEBI" id="CHEBI:33019"/>
        <dbReference type="ChEBI" id="CHEBI:57762"/>
        <dbReference type="ChEBI" id="CHEBI:78442"/>
        <dbReference type="ChEBI" id="CHEBI:78537"/>
        <dbReference type="ChEBI" id="CHEBI:456215"/>
        <dbReference type="EC" id="6.1.1.9"/>
    </reaction>
</comment>
<dbReference type="FunFam" id="1.10.287.380:FF:000001">
    <property type="entry name" value="Valine--tRNA ligase"/>
    <property type="match status" value="1"/>
</dbReference>
<dbReference type="InterPro" id="IPR009008">
    <property type="entry name" value="Val/Leu/Ile-tRNA-synth_edit"/>
</dbReference>
<organism evidence="16 17">
    <name type="scientific">Desulfurispira natronophila</name>
    <dbReference type="NCBI Taxonomy" id="682562"/>
    <lineage>
        <taxon>Bacteria</taxon>
        <taxon>Pseudomonadati</taxon>
        <taxon>Chrysiogenota</taxon>
        <taxon>Chrysiogenia</taxon>
        <taxon>Chrysiogenales</taxon>
        <taxon>Chrysiogenaceae</taxon>
        <taxon>Desulfurispira</taxon>
    </lineage>
</organism>
<dbReference type="InterPro" id="IPR001412">
    <property type="entry name" value="aa-tRNA-synth_I_CS"/>
</dbReference>
<dbReference type="Gene3D" id="1.10.730.10">
    <property type="entry name" value="Isoleucyl-tRNA Synthetase, Domain 1"/>
    <property type="match status" value="1"/>
</dbReference>
<dbReference type="SUPFAM" id="SSF47323">
    <property type="entry name" value="Anticodon-binding domain of a subclass of class I aminoacyl-tRNA synthetases"/>
    <property type="match status" value="1"/>
</dbReference>
<sequence>MSLLPKYYEPAQCEEKWYQHWLENGYFHADENSSKPPYSIVIPPPNVTGYLHIGHALCMTLQDVLIRYKRMDGYEALWLPGTDHASIATQIVVEKQLEQKGLDRREMGRDAFLEKVWEWKEHSGNMIVQQLKRLGCSCDWERERFTMDEQCNRGVMQAFVKLYEQGIIYRGKRLVNWCPVQRTSLSDLEVIHEDVEGAMYYITYPIEGSDESFTIATTRPETLLGDTAVIVHPEDERYRHFIGQRAVLPLCGRTIPILGDDYVDPQFGSGAMKVTPAHDFNDFEIGKRHGLQMINVFAEDATINSNAPAAYQGMDRFAARKAIVADLENQGLLVKVEKHLHSVGKAERSGAIVEPFLSDQWYVNVGEMAERASDAVRTGDVQFVPKNWEKTYFHWMDNIRDWCISRQLWWGHRIPAWYCRDCGHITVTVEMEVHRCEKCASGSIEQDEDVLDTWFSSQLWPFSTMGWPDRTDTLEKFYPTSVLVTAFDIIFFWVARMIMAGYTFMDRKPFQEVYIHALVRDKYGRKMSKSIGNVIDPLGIIDQYGADALRYTLISQAGQGRDIKLDIDRIEGYTNFINKMWNALRFTLQTLPQNPNTEDLPQELAISDAWILGRLNATIESVRYNLDHYHFNEASAALYRFIWQELCDWYIELAKHRLYKGSDDEKQTASAVLCHCLRSAMQLLHPFMPFVSEEIYQHLPGKGESIMIDPFPQPANLDQWLQPIGTMEKVMAAIEAVRSVRGEMNISPAQGIEAHLVTDDPQLSQAAGEYHDYFQALARIDRIQVASNATEMKAQKGIVSAVFSHGEILLPLAGIVDFAGELQRLQKEYKKIEKDFRVYDKKLSNPGFLRKAPEDVILKDRHRHQELNAILAKLETNMAQMKEHL</sequence>
<comment type="subunit">
    <text evidence="2 12">Monomer.</text>
</comment>
<keyword evidence="6 12" id="KW-0067">ATP-binding</keyword>
<feature type="domain" description="Valyl-tRNA synthetase tRNA-binding arm" evidence="15">
    <location>
        <begin position="817"/>
        <end position="882"/>
    </location>
</feature>
<dbReference type="SUPFAM" id="SSF50677">
    <property type="entry name" value="ValRS/IleRS/LeuRS editing domain"/>
    <property type="match status" value="1"/>
</dbReference>
<evidence type="ECO:0000256" key="3">
    <source>
        <dbReference type="ARBA" id="ARBA00022490"/>
    </source>
</evidence>
<evidence type="ECO:0000256" key="6">
    <source>
        <dbReference type="ARBA" id="ARBA00022840"/>
    </source>
</evidence>
<dbReference type="GO" id="GO:0002161">
    <property type="term" value="F:aminoacyl-tRNA deacylase activity"/>
    <property type="evidence" value="ECO:0007669"/>
    <property type="project" value="InterPro"/>
</dbReference>
<feature type="domain" description="Methionyl/Valyl/Leucyl/Isoleucyl-tRNA synthetase anticodon-binding" evidence="14">
    <location>
        <begin position="608"/>
        <end position="753"/>
    </location>
</feature>
<comment type="domain">
    <text evidence="12">The C-terminal coiled-coil domain is crucial for aminoacylation activity.</text>
</comment>
<evidence type="ECO:0000256" key="11">
    <source>
        <dbReference type="ARBA" id="ARBA00060830"/>
    </source>
</evidence>
<dbReference type="AlphaFoldDB" id="A0A7W7Y305"/>
<dbReference type="SUPFAM" id="SSF46589">
    <property type="entry name" value="tRNA-binding arm"/>
    <property type="match status" value="1"/>
</dbReference>
<gene>
    <name evidence="12" type="primary">valS</name>
    <name evidence="16" type="ORF">HNR37_000467</name>
</gene>
<dbReference type="NCBIfam" id="TIGR00422">
    <property type="entry name" value="valS"/>
    <property type="match status" value="1"/>
</dbReference>
<evidence type="ECO:0000256" key="9">
    <source>
        <dbReference type="ARBA" id="ARBA00023146"/>
    </source>
</evidence>
<keyword evidence="9 12" id="KW-0030">Aminoacyl-tRNA synthetase</keyword>
<proteinExistence type="inferred from homology"/>
<feature type="short sequence motif" description="'HIGH' region" evidence="12">
    <location>
        <begin position="45"/>
        <end position="55"/>
    </location>
</feature>
<keyword evidence="8 12" id="KW-0175">Coiled coil</keyword>
<comment type="similarity">
    <text evidence="11 12">Belongs to the class-I aminoacyl-tRNA synthetase family. ValS type 1 subfamily.</text>
</comment>
<dbReference type="InterPro" id="IPR019499">
    <property type="entry name" value="Val-tRNA_synth_tRNA-bd"/>
</dbReference>
<dbReference type="PROSITE" id="PS00178">
    <property type="entry name" value="AA_TRNA_LIGASE_I"/>
    <property type="match status" value="1"/>
</dbReference>
<evidence type="ECO:0000256" key="8">
    <source>
        <dbReference type="ARBA" id="ARBA00023054"/>
    </source>
</evidence>
<dbReference type="Pfam" id="PF08264">
    <property type="entry name" value="Anticodon_1"/>
    <property type="match status" value="1"/>
</dbReference>
<keyword evidence="17" id="KW-1185">Reference proteome</keyword>
<dbReference type="RefSeq" id="WP_183729323.1">
    <property type="nucleotide sequence ID" value="NZ_JACHID010000002.1"/>
</dbReference>
<dbReference type="GO" id="GO:0004832">
    <property type="term" value="F:valine-tRNA ligase activity"/>
    <property type="evidence" value="ECO:0007669"/>
    <property type="project" value="UniProtKB-UniRule"/>
</dbReference>
<evidence type="ECO:0000313" key="16">
    <source>
        <dbReference type="EMBL" id="MBB5021161.1"/>
    </source>
</evidence>
<dbReference type="EC" id="6.1.1.9" evidence="12"/>
<dbReference type="InterPro" id="IPR002300">
    <property type="entry name" value="aa-tRNA-synth_Ia"/>
</dbReference>
<evidence type="ECO:0000259" key="15">
    <source>
        <dbReference type="Pfam" id="PF10458"/>
    </source>
</evidence>
<dbReference type="Gene3D" id="3.90.740.10">
    <property type="entry name" value="Valyl/Leucyl/Isoleucyl-tRNA synthetase, editing domain"/>
    <property type="match status" value="1"/>
</dbReference>
<dbReference type="SUPFAM" id="SSF52374">
    <property type="entry name" value="Nucleotidylyl transferase"/>
    <property type="match status" value="1"/>
</dbReference>
<dbReference type="Pfam" id="PF00133">
    <property type="entry name" value="tRNA-synt_1"/>
    <property type="match status" value="1"/>
</dbReference>
<dbReference type="Proteomes" id="UP000528322">
    <property type="component" value="Unassembled WGS sequence"/>
</dbReference>
<dbReference type="InterPro" id="IPR002303">
    <property type="entry name" value="Valyl-tRNA_ligase"/>
</dbReference>
<evidence type="ECO:0000256" key="10">
    <source>
        <dbReference type="ARBA" id="ARBA00047552"/>
    </source>
</evidence>
<dbReference type="FunFam" id="1.10.730.10:FF:000014">
    <property type="entry name" value="Valine--tRNA ligase"/>
    <property type="match status" value="1"/>
</dbReference>
<name>A0A7W7Y305_9BACT</name>
<dbReference type="Pfam" id="PF10458">
    <property type="entry name" value="Val_tRNA-synt_C"/>
    <property type="match status" value="1"/>
</dbReference>
<dbReference type="GO" id="GO:0006438">
    <property type="term" value="P:valyl-tRNA aminoacylation"/>
    <property type="evidence" value="ECO:0007669"/>
    <property type="project" value="UniProtKB-UniRule"/>
</dbReference>
<evidence type="ECO:0000256" key="7">
    <source>
        <dbReference type="ARBA" id="ARBA00022917"/>
    </source>
</evidence>
<dbReference type="PRINTS" id="PR00986">
    <property type="entry name" value="TRNASYNTHVAL"/>
</dbReference>
<evidence type="ECO:0000256" key="4">
    <source>
        <dbReference type="ARBA" id="ARBA00022598"/>
    </source>
</evidence>
<dbReference type="GO" id="GO:0005829">
    <property type="term" value="C:cytosol"/>
    <property type="evidence" value="ECO:0007669"/>
    <property type="project" value="TreeGrafter"/>
</dbReference>
<evidence type="ECO:0000259" key="14">
    <source>
        <dbReference type="Pfam" id="PF08264"/>
    </source>
</evidence>
<keyword evidence="3 12" id="KW-0963">Cytoplasm</keyword>
<evidence type="ECO:0000256" key="12">
    <source>
        <dbReference type="HAMAP-Rule" id="MF_02004"/>
    </source>
</evidence>
<comment type="function">
    <text evidence="12">Catalyzes the attachment of valine to tRNA(Val). As ValRS can inadvertently accommodate and process structurally similar amino acids such as threonine, to avoid such errors, it has a 'posttransfer' editing activity that hydrolyzes mischarged Thr-tRNA(Val) in a tRNA-dependent manner.</text>
</comment>
<dbReference type="FunFam" id="3.40.50.620:FF:000032">
    <property type="entry name" value="Valine--tRNA ligase"/>
    <property type="match status" value="1"/>
</dbReference>
<evidence type="ECO:0000256" key="2">
    <source>
        <dbReference type="ARBA" id="ARBA00011245"/>
    </source>
</evidence>
<evidence type="ECO:0000259" key="13">
    <source>
        <dbReference type="Pfam" id="PF00133"/>
    </source>
</evidence>
<comment type="domain">
    <text evidence="12">ValRS has two distinct active sites: one for aminoacylation and one for editing. The misactivated threonine is translocated from the active site to the editing site.</text>
</comment>
<dbReference type="Gene3D" id="3.40.50.620">
    <property type="entry name" value="HUPs"/>
    <property type="match status" value="2"/>
</dbReference>
<dbReference type="CDD" id="cd07962">
    <property type="entry name" value="Anticodon_Ia_Val"/>
    <property type="match status" value="1"/>
</dbReference>
<dbReference type="FunFam" id="3.40.50.620:FF:000098">
    <property type="entry name" value="Valine--tRNA ligase"/>
    <property type="match status" value="1"/>
</dbReference>
<dbReference type="InterPro" id="IPR010978">
    <property type="entry name" value="tRNA-bd_arm"/>
</dbReference>
<dbReference type="InterPro" id="IPR033705">
    <property type="entry name" value="Anticodon_Ia_Val"/>
</dbReference>
<evidence type="ECO:0000313" key="17">
    <source>
        <dbReference type="Proteomes" id="UP000528322"/>
    </source>
</evidence>
<dbReference type="CDD" id="cd00817">
    <property type="entry name" value="ValRS_core"/>
    <property type="match status" value="1"/>
</dbReference>